<dbReference type="Gene3D" id="3.30.379.10">
    <property type="entry name" value="Chitobiase/beta-hexosaminidase domain 2-like"/>
    <property type="match status" value="1"/>
</dbReference>
<name>A0A1Q2MGB7_9BACT</name>
<evidence type="ECO:0000256" key="7">
    <source>
        <dbReference type="SAM" id="SignalP"/>
    </source>
</evidence>
<evidence type="ECO:0000256" key="3">
    <source>
        <dbReference type="ARBA" id="ARBA00012663"/>
    </source>
</evidence>
<protein>
    <recommendedName>
        <fullName evidence="3">beta-N-acetylhexosaminidase</fullName>
        <ecNumber evidence="3">3.2.1.52</ecNumber>
    </recommendedName>
</protein>
<gene>
    <name evidence="10" type="primary">exo I_1</name>
    <name evidence="10" type="ORF">SMSP2_01730</name>
</gene>
<feature type="active site" description="Proton donor" evidence="6">
    <location>
        <position position="333"/>
    </location>
</feature>
<evidence type="ECO:0000256" key="1">
    <source>
        <dbReference type="ARBA" id="ARBA00001231"/>
    </source>
</evidence>
<reference evidence="11" key="1">
    <citation type="submission" date="2017-02" db="EMBL/GenBank/DDBJ databases">
        <title>Comparative genomics and description of representatives of a novel lineage of planctomycetes thriving in anoxic sediments.</title>
        <authorList>
            <person name="Spring S."/>
            <person name="Bunk B."/>
            <person name="Sproer C."/>
        </authorList>
    </citation>
    <scope>NUCLEOTIDE SEQUENCE [LARGE SCALE GENOMIC DNA]</scope>
    <source>
        <strain evidence="11">SM-Chi-D1</strain>
    </source>
</reference>
<dbReference type="Pfam" id="PF00728">
    <property type="entry name" value="Glyco_hydro_20"/>
    <property type="match status" value="1"/>
</dbReference>
<dbReference type="RefSeq" id="WP_146683540.1">
    <property type="nucleotide sequence ID" value="NZ_CP019646.1"/>
</dbReference>
<dbReference type="STRING" id="1851148.SMSP2_01730"/>
<dbReference type="InterPro" id="IPR015883">
    <property type="entry name" value="Glyco_hydro_20_cat"/>
</dbReference>
<dbReference type="GO" id="GO:0030203">
    <property type="term" value="P:glycosaminoglycan metabolic process"/>
    <property type="evidence" value="ECO:0007669"/>
    <property type="project" value="TreeGrafter"/>
</dbReference>
<keyword evidence="7" id="KW-0732">Signal</keyword>
<dbReference type="SUPFAM" id="SSF51445">
    <property type="entry name" value="(Trans)glycosidases"/>
    <property type="match status" value="1"/>
</dbReference>
<feature type="domain" description="Glycoside hydrolase family 20 catalytic" evidence="8">
    <location>
        <begin position="156"/>
        <end position="505"/>
    </location>
</feature>
<dbReference type="Gene3D" id="3.20.20.80">
    <property type="entry name" value="Glycosidases"/>
    <property type="match status" value="1"/>
</dbReference>
<dbReference type="OrthoDB" id="1098018at2"/>
<dbReference type="KEGG" id="pbas:SMSP2_01730"/>
<dbReference type="InterPro" id="IPR029018">
    <property type="entry name" value="Hex-like_dom2"/>
</dbReference>
<dbReference type="PRINTS" id="PR00738">
    <property type="entry name" value="GLHYDRLASE20"/>
</dbReference>
<dbReference type="CDD" id="cd06563">
    <property type="entry name" value="GH20_chitobiase-like"/>
    <property type="match status" value="1"/>
</dbReference>
<dbReference type="Pfam" id="PF02838">
    <property type="entry name" value="Glyco_hydro_20b"/>
    <property type="match status" value="1"/>
</dbReference>
<dbReference type="GO" id="GO:0004563">
    <property type="term" value="F:beta-N-acetylhexosaminidase activity"/>
    <property type="evidence" value="ECO:0007669"/>
    <property type="project" value="UniProtKB-EC"/>
</dbReference>
<evidence type="ECO:0000259" key="8">
    <source>
        <dbReference type="Pfam" id="PF00728"/>
    </source>
</evidence>
<feature type="domain" description="Beta-hexosaminidase bacterial type N-terminal" evidence="9">
    <location>
        <begin position="20"/>
        <end position="152"/>
    </location>
</feature>
<feature type="signal peptide" evidence="7">
    <location>
        <begin position="1"/>
        <end position="18"/>
    </location>
</feature>
<sequence precursor="true">MKHLILLGAIMSLSIAQAQVSIIPEPVKITENEGVFKITDKTVIAAKGPLSPLGELLSDYLSGPVGFNIDAVPNARGNENVIQLELNDKLASLGEEGYRLTVDKNKILIESAADAGVFYGMQTLRQLLPAAVYREAPAGSNEWEVPCCVVEDKPRFQWRGMHLDAGRYFMPVDFVKKYIDLIAMHKMNRFHWHLTEDQGWRIEIEKYPRLTEISAWRDETLIGHVRNKPHKFDGKPHGGFYSKDDVREVVAYAKARFITVVPEIEMPGHSLAALAAYPELSCTGGPFEVQKSWGVFPDVYCAGKEVTFKFLTDVLDEVMELFPSEFIHIGGDECPKDRWEECPDCQKRIKDEGLADEHELQSWFIKRMERYLSQNGRRLIGWDEILEGGIAPGATVMSWRGTKGGIDAADAGHDVVMAANNYTYFDYYPVDKDKQDQEPLANGSYLPLEKVYSFEPVPDEIDPGKEKHILGAQGQVWTEYIPNPKQAEYMAFPRACALAEVVWTDAGKKDYEGFLKRLEAHLKRLDAMDVNYRPLD</sequence>
<evidence type="ECO:0000256" key="5">
    <source>
        <dbReference type="ARBA" id="ARBA00023295"/>
    </source>
</evidence>
<dbReference type="PANTHER" id="PTHR22600:SF57">
    <property type="entry name" value="BETA-N-ACETYLHEXOSAMINIDASE"/>
    <property type="match status" value="1"/>
</dbReference>
<comment type="catalytic activity">
    <reaction evidence="1">
        <text>Hydrolysis of terminal non-reducing N-acetyl-D-hexosamine residues in N-acetyl-beta-D-hexosaminides.</text>
        <dbReference type="EC" id="3.2.1.52"/>
    </reaction>
</comment>
<evidence type="ECO:0000259" key="9">
    <source>
        <dbReference type="Pfam" id="PF02838"/>
    </source>
</evidence>
<dbReference type="AlphaFoldDB" id="A0A1Q2MGB7"/>
<keyword evidence="5 10" id="KW-0326">Glycosidase</keyword>
<evidence type="ECO:0000313" key="10">
    <source>
        <dbReference type="EMBL" id="AQQ71357.1"/>
    </source>
</evidence>
<evidence type="ECO:0000256" key="6">
    <source>
        <dbReference type="PIRSR" id="PIRSR625705-1"/>
    </source>
</evidence>
<evidence type="ECO:0000256" key="2">
    <source>
        <dbReference type="ARBA" id="ARBA00006285"/>
    </source>
</evidence>
<dbReference type="PIRSF" id="PIRSF001093">
    <property type="entry name" value="B-hxosamndse_ab_euk"/>
    <property type="match status" value="1"/>
</dbReference>
<dbReference type="InterPro" id="IPR025705">
    <property type="entry name" value="Beta_hexosaminidase_sua/sub"/>
</dbReference>
<dbReference type="GO" id="GO:0005975">
    <property type="term" value="P:carbohydrate metabolic process"/>
    <property type="evidence" value="ECO:0007669"/>
    <property type="project" value="InterPro"/>
</dbReference>
<keyword evidence="4 10" id="KW-0378">Hydrolase</keyword>
<dbReference type="Proteomes" id="UP000188181">
    <property type="component" value="Chromosome"/>
</dbReference>
<keyword evidence="11" id="KW-1185">Reference proteome</keyword>
<dbReference type="GO" id="GO:0016020">
    <property type="term" value="C:membrane"/>
    <property type="evidence" value="ECO:0007669"/>
    <property type="project" value="TreeGrafter"/>
</dbReference>
<dbReference type="InterPro" id="IPR015882">
    <property type="entry name" value="HEX_bac_N"/>
</dbReference>
<comment type="similarity">
    <text evidence="2">Belongs to the glycosyl hydrolase 20 family.</text>
</comment>
<dbReference type="EMBL" id="CP019646">
    <property type="protein sequence ID" value="AQQ71357.1"/>
    <property type="molecule type" value="Genomic_DNA"/>
</dbReference>
<evidence type="ECO:0000256" key="4">
    <source>
        <dbReference type="ARBA" id="ARBA00022801"/>
    </source>
</evidence>
<feature type="chain" id="PRO_5010250103" description="beta-N-acetylhexosaminidase" evidence="7">
    <location>
        <begin position="19"/>
        <end position="536"/>
    </location>
</feature>
<evidence type="ECO:0000313" key="11">
    <source>
        <dbReference type="Proteomes" id="UP000188181"/>
    </source>
</evidence>
<dbReference type="PANTHER" id="PTHR22600">
    <property type="entry name" value="BETA-HEXOSAMINIDASE"/>
    <property type="match status" value="1"/>
</dbReference>
<dbReference type="InterPro" id="IPR017853">
    <property type="entry name" value="GH"/>
</dbReference>
<organism evidence="10 11">
    <name type="scientific">Limihaloglobus sulfuriphilus</name>
    <dbReference type="NCBI Taxonomy" id="1851148"/>
    <lineage>
        <taxon>Bacteria</taxon>
        <taxon>Pseudomonadati</taxon>
        <taxon>Planctomycetota</taxon>
        <taxon>Phycisphaerae</taxon>
        <taxon>Sedimentisphaerales</taxon>
        <taxon>Sedimentisphaeraceae</taxon>
        <taxon>Limihaloglobus</taxon>
    </lineage>
</organism>
<dbReference type="EC" id="3.2.1.52" evidence="3"/>
<accession>A0A1Q2MGB7</accession>
<proteinExistence type="inferred from homology"/>
<dbReference type="SUPFAM" id="SSF55545">
    <property type="entry name" value="beta-N-acetylhexosaminidase-like domain"/>
    <property type="match status" value="1"/>
</dbReference>